<evidence type="ECO:0000313" key="1">
    <source>
        <dbReference type="EMBL" id="NWT29548.1"/>
    </source>
</evidence>
<proteinExistence type="predicted"/>
<keyword evidence="2" id="KW-1185">Reference proteome</keyword>
<dbReference type="AlphaFoldDB" id="A0A7K5MFL4"/>
<gene>
    <name evidence="1" type="primary">Atp6ap1_1</name>
    <name evidence="1" type="ORF">CARCAR_R15817</name>
</gene>
<dbReference type="EMBL" id="VYXE01013742">
    <property type="protein sequence ID" value="NWT29548.1"/>
    <property type="molecule type" value="Genomic_DNA"/>
</dbReference>
<comment type="caution">
    <text evidence="1">The sequence shown here is derived from an EMBL/GenBank/DDBJ whole genome shotgun (WGS) entry which is preliminary data.</text>
</comment>
<sequence length="74" mass="7954">RSLWSPPSLPGGRALSEPELQQLLEPGLRRGPRTVLLFLQDQLSVDDLTAFGAVFGNEPNGAFPKLRVRGGAEG</sequence>
<dbReference type="Proteomes" id="UP000583740">
    <property type="component" value="Unassembled WGS sequence"/>
</dbReference>
<feature type="non-terminal residue" evidence="1">
    <location>
        <position position="1"/>
    </location>
</feature>
<evidence type="ECO:0000313" key="2">
    <source>
        <dbReference type="Proteomes" id="UP000583740"/>
    </source>
</evidence>
<name>A0A7K5MFL4_CARCD</name>
<organism evidence="1 2">
    <name type="scientific">Cardinalis cardinalis</name>
    <name type="common">Northern cardinal</name>
    <dbReference type="NCBI Taxonomy" id="98964"/>
    <lineage>
        <taxon>Eukaryota</taxon>
        <taxon>Metazoa</taxon>
        <taxon>Chordata</taxon>
        <taxon>Craniata</taxon>
        <taxon>Vertebrata</taxon>
        <taxon>Euteleostomi</taxon>
        <taxon>Archelosauria</taxon>
        <taxon>Archosauria</taxon>
        <taxon>Dinosauria</taxon>
        <taxon>Saurischia</taxon>
        <taxon>Theropoda</taxon>
        <taxon>Coelurosauria</taxon>
        <taxon>Aves</taxon>
        <taxon>Neognathae</taxon>
        <taxon>Neoaves</taxon>
        <taxon>Telluraves</taxon>
        <taxon>Australaves</taxon>
        <taxon>Passeriformes</taxon>
        <taxon>Cardinalidae</taxon>
        <taxon>Cardinalis</taxon>
    </lineage>
</organism>
<reference evidence="1 2" key="1">
    <citation type="submission" date="2019-09" db="EMBL/GenBank/DDBJ databases">
        <title>Bird 10,000 Genomes (B10K) Project - Family phase.</title>
        <authorList>
            <person name="Zhang G."/>
        </authorList>
    </citation>
    <scope>NUCLEOTIDE SEQUENCE [LARGE SCALE GENOMIC DNA]</scope>
    <source>
        <strain evidence="1">B10K-DU-001-69</strain>
        <tissue evidence="1">Muscle</tissue>
    </source>
</reference>
<protein>
    <submittedName>
        <fullName evidence="1">VAS1 ATPase</fullName>
    </submittedName>
</protein>
<feature type="non-terminal residue" evidence="1">
    <location>
        <position position="74"/>
    </location>
</feature>
<accession>A0A7K5MFL4</accession>